<proteinExistence type="predicted"/>
<protein>
    <submittedName>
        <fullName evidence="2">Uncharacterized protein</fullName>
    </submittedName>
</protein>
<keyword evidence="3" id="KW-1185">Reference proteome</keyword>
<keyword evidence="1" id="KW-0175">Coiled coil</keyword>
<accession>A0A553PLC2</accession>
<feature type="coiled-coil region" evidence="1">
    <location>
        <begin position="107"/>
        <end position="134"/>
    </location>
</feature>
<feature type="coiled-coil region" evidence="1">
    <location>
        <begin position="31"/>
        <end position="58"/>
    </location>
</feature>
<evidence type="ECO:0000313" key="2">
    <source>
        <dbReference type="EMBL" id="TRY78480.1"/>
    </source>
</evidence>
<gene>
    <name evidence="2" type="ORF">TCAL_17428</name>
</gene>
<reference evidence="2 3" key="1">
    <citation type="journal article" date="2018" name="Nat. Ecol. Evol.">
        <title>Genomic signatures of mitonuclear coevolution across populations of Tigriopus californicus.</title>
        <authorList>
            <person name="Barreto F.S."/>
            <person name="Watson E.T."/>
            <person name="Lima T.G."/>
            <person name="Willett C.S."/>
            <person name="Edmands S."/>
            <person name="Li W."/>
            <person name="Burton R.S."/>
        </authorList>
    </citation>
    <scope>NUCLEOTIDE SEQUENCE [LARGE SCALE GENOMIC DNA]</scope>
    <source>
        <strain evidence="2 3">San Diego</strain>
    </source>
</reference>
<evidence type="ECO:0000313" key="3">
    <source>
        <dbReference type="Proteomes" id="UP000318571"/>
    </source>
</evidence>
<dbReference type="EMBL" id="VCGU01000003">
    <property type="protein sequence ID" value="TRY78480.1"/>
    <property type="molecule type" value="Genomic_DNA"/>
</dbReference>
<dbReference type="Proteomes" id="UP000318571">
    <property type="component" value="Chromosome 11"/>
</dbReference>
<organism evidence="2 3">
    <name type="scientific">Tigriopus californicus</name>
    <name type="common">Marine copepod</name>
    <dbReference type="NCBI Taxonomy" id="6832"/>
    <lineage>
        <taxon>Eukaryota</taxon>
        <taxon>Metazoa</taxon>
        <taxon>Ecdysozoa</taxon>
        <taxon>Arthropoda</taxon>
        <taxon>Crustacea</taxon>
        <taxon>Multicrustacea</taxon>
        <taxon>Hexanauplia</taxon>
        <taxon>Copepoda</taxon>
        <taxon>Harpacticoida</taxon>
        <taxon>Harpacticidae</taxon>
        <taxon>Tigriopus</taxon>
    </lineage>
</organism>
<sequence length="185" mass="21734">MIYTKPIGSPGQYGIMLRPSSTQSTNIIQQNAKHEAELIHLREELAESKATLAKVESEKKYLVCKLQSSLLENQKLKLKHVEGPEMHRARKDVCRYPTQTSHEMAIIQRVDWNAKKMEERAKNLEEENIRLRKSQEHKQKVWNQIETEMHLQRSKTISNMCYAKQRIKDSSRAHDPHENDQKIIH</sequence>
<dbReference type="AlphaFoldDB" id="A0A553PLC2"/>
<name>A0A553PLC2_TIGCA</name>
<evidence type="ECO:0000256" key="1">
    <source>
        <dbReference type="SAM" id="Coils"/>
    </source>
</evidence>
<comment type="caution">
    <text evidence="2">The sequence shown here is derived from an EMBL/GenBank/DDBJ whole genome shotgun (WGS) entry which is preliminary data.</text>
</comment>